<sequence>MLLLYALVLFFLYAIAIRNHFDFVLKAQTPASFVFTAAGDYAADNHATSVLSAMNPNNSSANFNLAVGDLSYADLTPESAWCDYVKSNVGLEFPFELVAGNHEDDGPAGNNIDNFVSCLPDRIGNISGTYGKEFYFDYPVSSPIARFIMISPDLSFTSGGNYSYTVGSPHYNWVSTAIDNARQTGISWIVVGMHKICISMGQKSSCEISSDLFNLLLDKKVDLILQGHDHNYQRSKQLALNSSCSEITVSGYNPSCVADDGSDNNYTKGAGPVVVIVGTGGNGLYNVSASDSESGYFSRWSGANNNPTWGFLKVSAQQSIFTLQFVPASGSFTDWFNITDTVFPSDTPTPTGSPTPTLTPGGPTPTPSNTPTPSPTLPPTPTPTPVTVQTISYQVNSSSADAEERISSGAVDLTSSDMELGADGSNPQIVGLRFASVNIPKAAGIINAYLEFEVDETGSSATSVTISGENADNPLLFTTGNKNISNRLKTASQVAWNNIPAWNTVNAKQQSPDISSIISEIVTRQGWLPGNSLVIMISGSGRRTGESYNGETAAAVKLFITYSSEPPPTPTMTLTPTITPTPSVTLTPTQTPIPTLTPPPSNTPIPTATLPPSPTPTAVVSTAVSSRVNSSSDDAEERISNGRIDLTSSDLELGADGSNLQIVAMRFNNIQIPQSSTIVNASLEFEVDEVTTANTSVTISGQYSDHASNFTTGTKNISLRPQTSSQVPWSNILSWNTVSSKQQSPDISSIISEIVSRPGWIQGNSLVITISGSGRRTAESFNGESANAPKLTVIYKN</sequence>
<evidence type="ECO:0000313" key="4">
    <source>
        <dbReference type="Proteomes" id="UP000176228"/>
    </source>
</evidence>
<comment type="caution">
    <text evidence="3">The sequence shown here is derived from an EMBL/GenBank/DDBJ whole genome shotgun (WGS) entry which is preliminary data.</text>
</comment>
<dbReference type="PANTHER" id="PTHR45867">
    <property type="entry name" value="PURPLE ACID PHOSPHATASE"/>
    <property type="match status" value="1"/>
</dbReference>
<dbReference type="STRING" id="1798391.A2968_01630"/>
<dbReference type="PANTHER" id="PTHR45867:SF3">
    <property type="entry name" value="ACID PHOSPHATASE TYPE 7"/>
    <property type="match status" value="1"/>
</dbReference>
<reference evidence="3 4" key="1">
    <citation type="journal article" date="2016" name="Nat. Commun.">
        <title>Thousands of microbial genomes shed light on interconnected biogeochemical processes in an aquifer system.</title>
        <authorList>
            <person name="Anantharaman K."/>
            <person name="Brown C.T."/>
            <person name="Hug L.A."/>
            <person name="Sharon I."/>
            <person name="Castelle C.J."/>
            <person name="Probst A.J."/>
            <person name="Thomas B.C."/>
            <person name="Singh A."/>
            <person name="Wilkins M.J."/>
            <person name="Karaoz U."/>
            <person name="Brodie E.L."/>
            <person name="Williams K.H."/>
            <person name="Hubbard S.S."/>
            <person name="Banfield J.F."/>
        </authorList>
    </citation>
    <scope>NUCLEOTIDE SEQUENCE [LARGE SCALE GENOMIC DNA]</scope>
</reference>
<dbReference type="Proteomes" id="UP000176228">
    <property type="component" value="Unassembled WGS sequence"/>
</dbReference>
<feature type="compositionally biased region" description="Low complexity" evidence="1">
    <location>
        <begin position="348"/>
        <end position="361"/>
    </location>
</feature>
<evidence type="ECO:0000313" key="3">
    <source>
        <dbReference type="EMBL" id="OGG34657.1"/>
    </source>
</evidence>
<evidence type="ECO:0000259" key="2">
    <source>
        <dbReference type="Pfam" id="PF00149"/>
    </source>
</evidence>
<evidence type="ECO:0000256" key="1">
    <source>
        <dbReference type="SAM" id="MobiDB-lite"/>
    </source>
</evidence>
<proteinExistence type="predicted"/>
<name>A0A1F6BDS2_9BACT</name>
<dbReference type="InterPro" id="IPR029052">
    <property type="entry name" value="Metallo-depent_PP-like"/>
</dbReference>
<protein>
    <recommendedName>
        <fullName evidence="2">Calcineurin-like phosphoesterase domain-containing protein</fullName>
    </recommendedName>
</protein>
<dbReference type="Pfam" id="PF00149">
    <property type="entry name" value="Metallophos"/>
    <property type="match status" value="1"/>
</dbReference>
<dbReference type="InterPro" id="IPR004843">
    <property type="entry name" value="Calcineurin-like_PHP"/>
</dbReference>
<organism evidence="3 4">
    <name type="scientific">Candidatus Gottesmanbacteria bacterium RIFCSPLOWO2_01_FULL_42_22</name>
    <dbReference type="NCBI Taxonomy" id="1798391"/>
    <lineage>
        <taxon>Bacteria</taxon>
        <taxon>Candidatus Gottesmaniibacteriota</taxon>
    </lineage>
</organism>
<gene>
    <name evidence="3" type="ORF">A2968_01630</name>
</gene>
<accession>A0A1F6BDS2</accession>
<dbReference type="SUPFAM" id="SSF56300">
    <property type="entry name" value="Metallo-dependent phosphatases"/>
    <property type="match status" value="1"/>
</dbReference>
<feature type="region of interest" description="Disordered" evidence="1">
    <location>
        <begin position="343"/>
        <end position="387"/>
    </location>
</feature>
<dbReference type="GO" id="GO:0016787">
    <property type="term" value="F:hydrolase activity"/>
    <property type="evidence" value="ECO:0007669"/>
    <property type="project" value="InterPro"/>
</dbReference>
<dbReference type="Gene3D" id="3.60.21.10">
    <property type="match status" value="1"/>
</dbReference>
<feature type="compositionally biased region" description="Pro residues" evidence="1">
    <location>
        <begin position="362"/>
        <end position="384"/>
    </location>
</feature>
<dbReference type="EMBL" id="MFJU01000031">
    <property type="protein sequence ID" value="OGG34657.1"/>
    <property type="molecule type" value="Genomic_DNA"/>
</dbReference>
<dbReference type="AlphaFoldDB" id="A0A1F6BDS2"/>
<feature type="domain" description="Calcineurin-like phosphoesterase" evidence="2">
    <location>
        <begin position="60"/>
        <end position="232"/>
    </location>
</feature>